<proteinExistence type="predicted"/>
<dbReference type="AlphaFoldDB" id="A0A0E9PYD0"/>
<accession>A0A0E9PYD0</accession>
<evidence type="ECO:0000313" key="1">
    <source>
        <dbReference type="EMBL" id="JAH09499.1"/>
    </source>
</evidence>
<dbReference type="EMBL" id="GBXM01099078">
    <property type="protein sequence ID" value="JAH09499.1"/>
    <property type="molecule type" value="Transcribed_RNA"/>
</dbReference>
<protein>
    <submittedName>
        <fullName evidence="1">Uncharacterized protein</fullName>
    </submittedName>
</protein>
<organism evidence="1">
    <name type="scientific">Anguilla anguilla</name>
    <name type="common">European freshwater eel</name>
    <name type="synonym">Muraena anguilla</name>
    <dbReference type="NCBI Taxonomy" id="7936"/>
    <lineage>
        <taxon>Eukaryota</taxon>
        <taxon>Metazoa</taxon>
        <taxon>Chordata</taxon>
        <taxon>Craniata</taxon>
        <taxon>Vertebrata</taxon>
        <taxon>Euteleostomi</taxon>
        <taxon>Actinopterygii</taxon>
        <taxon>Neopterygii</taxon>
        <taxon>Teleostei</taxon>
        <taxon>Anguilliformes</taxon>
        <taxon>Anguillidae</taxon>
        <taxon>Anguilla</taxon>
    </lineage>
</organism>
<sequence length="54" mass="6412">MTAYRLHYTSQVWVVISCPHLSWSIKMYWVSSTNIHSFKSQVEHCTVFLQQPLL</sequence>
<dbReference type="PROSITE" id="PS51257">
    <property type="entry name" value="PROKAR_LIPOPROTEIN"/>
    <property type="match status" value="1"/>
</dbReference>
<name>A0A0E9PYD0_ANGAN</name>
<reference evidence="1" key="2">
    <citation type="journal article" date="2015" name="Fish Shellfish Immunol.">
        <title>Early steps in the European eel (Anguilla anguilla)-Vibrio vulnificus interaction in the gills: Role of the RtxA13 toxin.</title>
        <authorList>
            <person name="Callol A."/>
            <person name="Pajuelo D."/>
            <person name="Ebbesson L."/>
            <person name="Teles M."/>
            <person name="MacKenzie S."/>
            <person name="Amaro C."/>
        </authorList>
    </citation>
    <scope>NUCLEOTIDE SEQUENCE</scope>
</reference>
<reference evidence="1" key="1">
    <citation type="submission" date="2014-11" db="EMBL/GenBank/DDBJ databases">
        <authorList>
            <person name="Amaro Gonzalez C."/>
        </authorList>
    </citation>
    <scope>NUCLEOTIDE SEQUENCE</scope>
</reference>